<dbReference type="InterPro" id="IPR036291">
    <property type="entry name" value="NAD(P)-bd_dom_sf"/>
</dbReference>
<dbReference type="Pfam" id="PF13561">
    <property type="entry name" value="adh_short_C2"/>
    <property type="match status" value="1"/>
</dbReference>
<keyword evidence="5" id="KW-1185">Reference proteome</keyword>
<evidence type="ECO:0000259" key="3">
    <source>
        <dbReference type="SMART" id="SM00822"/>
    </source>
</evidence>
<dbReference type="InterPro" id="IPR020904">
    <property type="entry name" value="Sc_DH/Rdtase_CS"/>
</dbReference>
<evidence type="ECO:0000313" key="4">
    <source>
        <dbReference type="EMBL" id="BAS27079.1"/>
    </source>
</evidence>
<dbReference type="PANTHER" id="PTHR42879">
    <property type="entry name" value="3-OXOACYL-(ACYL-CARRIER-PROTEIN) REDUCTASE"/>
    <property type="match status" value="1"/>
</dbReference>
<dbReference type="NCBIfam" id="NF009466">
    <property type="entry name" value="PRK12826.1-2"/>
    <property type="match status" value="1"/>
</dbReference>
<organism evidence="4 5">
    <name type="scientific">Limnochorda pilosa</name>
    <dbReference type="NCBI Taxonomy" id="1555112"/>
    <lineage>
        <taxon>Bacteria</taxon>
        <taxon>Bacillati</taxon>
        <taxon>Bacillota</taxon>
        <taxon>Limnochordia</taxon>
        <taxon>Limnochordales</taxon>
        <taxon>Limnochordaceae</taxon>
        <taxon>Limnochorda</taxon>
    </lineage>
</organism>
<sequence length="251" mass="26132">MRRLEGQVALVTGASRGIGAAIARALAAEGARVGVNYRAGRDGAEAVVEGIRGEGGEATALAADVASPDDVHRMVAAVDDRWGRLDVLVANAGVALDVPFRSMNLQAWTGVLEVNLTGVFLCAREAVPLMERGGGGRIITVSAGSALRGRVGGANYCASKAGVIALTRCLALELAPAIRVNCLVPGFTATDEVLDRFGLRDPARREALEREVPLGRLAEPEDIARAAVYLAAEAGYVTGQLLLVNGGHFMY</sequence>
<dbReference type="NCBIfam" id="NF005559">
    <property type="entry name" value="PRK07231.1"/>
    <property type="match status" value="1"/>
</dbReference>
<feature type="domain" description="Ketoreductase" evidence="3">
    <location>
        <begin position="7"/>
        <end position="181"/>
    </location>
</feature>
<dbReference type="STRING" id="1555112.LIP_1222"/>
<dbReference type="AlphaFoldDB" id="A0A0K2SJQ3"/>
<reference evidence="5" key="2">
    <citation type="journal article" date="2016" name="Int. J. Syst. Evol. Microbiol.">
        <title>Complete genome sequence and cell structure of Limnochorda pilosa, a Gram-negative spore-former within the phylum Firmicutes.</title>
        <authorList>
            <person name="Watanabe M."/>
            <person name="Kojima H."/>
            <person name="Fukui M."/>
        </authorList>
    </citation>
    <scope>NUCLEOTIDE SEQUENCE [LARGE SCALE GENOMIC DNA]</scope>
    <source>
        <strain evidence="5">HC45</strain>
    </source>
</reference>
<evidence type="ECO:0000313" key="5">
    <source>
        <dbReference type="Proteomes" id="UP000065807"/>
    </source>
</evidence>
<accession>A0A0K2SJQ3</accession>
<comment type="similarity">
    <text evidence="1">Belongs to the short-chain dehydrogenases/reductases (SDR) family.</text>
</comment>
<keyword evidence="2" id="KW-0560">Oxidoreductase</keyword>
<dbReference type="KEGG" id="lpil:LIP_1222"/>
<dbReference type="Proteomes" id="UP000065807">
    <property type="component" value="Chromosome"/>
</dbReference>
<dbReference type="RefSeq" id="WP_068135461.1">
    <property type="nucleotide sequence ID" value="NZ_AP014924.1"/>
</dbReference>
<protein>
    <submittedName>
        <fullName evidence="4">3-oxoacyl-ACP synthase</fullName>
    </submittedName>
</protein>
<dbReference type="EMBL" id="AP014924">
    <property type="protein sequence ID" value="BAS27079.1"/>
    <property type="molecule type" value="Genomic_DNA"/>
</dbReference>
<dbReference type="GO" id="GO:0032787">
    <property type="term" value="P:monocarboxylic acid metabolic process"/>
    <property type="evidence" value="ECO:0007669"/>
    <property type="project" value="UniProtKB-ARBA"/>
</dbReference>
<dbReference type="OrthoDB" id="9803333at2"/>
<dbReference type="InterPro" id="IPR057326">
    <property type="entry name" value="KR_dom"/>
</dbReference>
<proteinExistence type="inferred from homology"/>
<dbReference type="InterPro" id="IPR002347">
    <property type="entry name" value="SDR_fam"/>
</dbReference>
<dbReference type="PRINTS" id="PR00080">
    <property type="entry name" value="SDRFAMILY"/>
</dbReference>
<dbReference type="GO" id="GO:0016491">
    <property type="term" value="F:oxidoreductase activity"/>
    <property type="evidence" value="ECO:0007669"/>
    <property type="project" value="UniProtKB-KW"/>
</dbReference>
<dbReference type="PRINTS" id="PR00081">
    <property type="entry name" value="GDHRDH"/>
</dbReference>
<reference evidence="5" key="1">
    <citation type="submission" date="2015-07" db="EMBL/GenBank/DDBJ databases">
        <title>Complete genome sequence and phylogenetic analysis of Limnochorda pilosa.</title>
        <authorList>
            <person name="Watanabe M."/>
            <person name="Kojima H."/>
            <person name="Fukui M."/>
        </authorList>
    </citation>
    <scope>NUCLEOTIDE SEQUENCE [LARGE SCALE GENOMIC DNA]</scope>
    <source>
        <strain evidence="5">HC45</strain>
    </source>
</reference>
<evidence type="ECO:0000256" key="1">
    <source>
        <dbReference type="ARBA" id="ARBA00006484"/>
    </source>
</evidence>
<dbReference type="PANTHER" id="PTHR42879:SF2">
    <property type="entry name" value="3-OXOACYL-[ACYL-CARRIER-PROTEIN] REDUCTASE FABG"/>
    <property type="match status" value="1"/>
</dbReference>
<dbReference type="Gene3D" id="3.40.50.720">
    <property type="entry name" value="NAD(P)-binding Rossmann-like Domain"/>
    <property type="match status" value="1"/>
</dbReference>
<dbReference type="InterPro" id="IPR050259">
    <property type="entry name" value="SDR"/>
</dbReference>
<dbReference type="PROSITE" id="PS00061">
    <property type="entry name" value="ADH_SHORT"/>
    <property type="match status" value="1"/>
</dbReference>
<evidence type="ECO:0000256" key="2">
    <source>
        <dbReference type="ARBA" id="ARBA00023002"/>
    </source>
</evidence>
<dbReference type="FunFam" id="3.40.50.720:FF:000173">
    <property type="entry name" value="3-oxoacyl-[acyl-carrier protein] reductase"/>
    <property type="match status" value="1"/>
</dbReference>
<gene>
    <name evidence="4" type="ORF">LIP_1222</name>
</gene>
<dbReference type="SMART" id="SM00822">
    <property type="entry name" value="PKS_KR"/>
    <property type="match status" value="1"/>
</dbReference>
<dbReference type="PATRIC" id="fig|1555112.3.peg.1270"/>
<dbReference type="SUPFAM" id="SSF51735">
    <property type="entry name" value="NAD(P)-binding Rossmann-fold domains"/>
    <property type="match status" value="1"/>
</dbReference>
<name>A0A0K2SJQ3_LIMPI</name>